<name>B9D0K2_CAMRE</name>
<gene>
    <name evidence="1" type="ORF">CAMRE0001_1207</name>
</gene>
<organism evidence="1 2">
    <name type="scientific">Campylobacter rectus RM3267</name>
    <dbReference type="NCBI Taxonomy" id="553218"/>
    <lineage>
        <taxon>Bacteria</taxon>
        <taxon>Pseudomonadati</taxon>
        <taxon>Campylobacterota</taxon>
        <taxon>Epsilonproteobacteria</taxon>
        <taxon>Campylobacterales</taxon>
        <taxon>Campylobacteraceae</taxon>
        <taxon>Campylobacter</taxon>
    </lineage>
</organism>
<evidence type="ECO:0000313" key="2">
    <source>
        <dbReference type="Proteomes" id="UP000003082"/>
    </source>
</evidence>
<accession>B9D0K2</accession>
<protein>
    <submittedName>
        <fullName evidence="1">Uncharacterized protein</fullName>
    </submittedName>
</protein>
<keyword evidence="2" id="KW-1185">Reference proteome</keyword>
<comment type="caution">
    <text evidence="1">The sequence shown here is derived from an EMBL/GenBank/DDBJ whole genome shotgun (WGS) entry which is preliminary data.</text>
</comment>
<dbReference type="EMBL" id="ACFU01000006">
    <property type="protein sequence ID" value="EEF14425.1"/>
    <property type="molecule type" value="Genomic_DNA"/>
</dbReference>
<evidence type="ECO:0000313" key="1">
    <source>
        <dbReference type="EMBL" id="EEF14425.1"/>
    </source>
</evidence>
<reference evidence="1 2" key="1">
    <citation type="submission" date="2008-08" db="EMBL/GenBank/DDBJ databases">
        <authorList>
            <person name="Madupu R."/>
            <person name="Durkin A.S."/>
            <person name="Torralba M."/>
            <person name="Methe B."/>
            <person name="Sutton G.G."/>
            <person name="Strausberg R.L."/>
            <person name="Nelson K.E."/>
        </authorList>
    </citation>
    <scope>NUCLEOTIDE SEQUENCE [LARGE SCALE GENOMIC DNA]</scope>
    <source>
        <strain evidence="1 2">RM3267</strain>
    </source>
</reference>
<sequence length="38" mass="4418">MSLPITVTIAFICRSPKFVNLQVWPEFDQIRSNSGFKF</sequence>
<dbReference type="Proteomes" id="UP000003082">
    <property type="component" value="Unassembled WGS sequence"/>
</dbReference>
<dbReference type="AlphaFoldDB" id="B9D0K2"/>
<proteinExistence type="predicted"/>